<protein>
    <submittedName>
        <fullName evidence="1">Uncharacterized protein</fullName>
    </submittedName>
</protein>
<organism evidence="1 2">
    <name type="scientific">Pterulicium gracile</name>
    <dbReference type="NCBI Taxonomy" id="1884261"/>
    <lineage>
        <taxon>Eukaryota</taxon>
        <taxon>Fungi</taxon>
        <taxon>Dikarya</taxon>
        <taxon>Basidiomycota</taxon>
        <taxon>Agaricomycotina</taxon>
        <taxon>Agaricomycetes</taxon>
        <taxon>Agaricomycetidae</taxon>
        <taxon>Agaricales</taxon>
        <taxon>Pleurotineae</taxon>
        <taxon>Pterulaceae</taxon>
        <taxon>Pterulicium</taxon>
    </lineage>
</organism>
<evidence type="ECO:0000313" key="1">
    <source>
        <dbReference type="EMBL" id="TFK99338.1"/>
    </source>
</evidence>
<accession>A0A5C3QGQ5</accession>
<reference evidence="1 2" key="1">
    <citation type="journal article" date="2019" name="Nat. Ecol. Evol.">
        <title>Megaphylogeny resolves global patterns of mushroom evolution.</title>
        <authorList>
            <person name="Varga T."/>
            <person name="Krizsan K."/>
            <person name="Foldi C."/>
            <person name="Dima B."/>
            <person name="Sanchez-Garcia M."/>
            <person name="Sanchez-Ramirez S."/>
            <person name="Szollosi G.J."/>
            <person name="Szarkandi J.G."/>
            <person name="Papp V."/>
            <person name="Albert L."/>
            <person name="Andreopoulos W."/>
            <person name="Angelini C."/>
            <person name="Antonin V."/>
            <person name="Barry K.W."/>
            <person name="Bougher N.L."/>
            <person name="Buchanan P."/>
            <person name="Buyck B."/>
            <person name="Bense V."/>
            <person name="Catcheside P."/>
            <person name="Chovatia M."/>
            <person name="Cooper J."/>
            <person name="Damon W."/>
            <person name="Desjardin D."/>
            <person name="Finy P."/>
            <person name="Geml J."/>
            <person name="Haridas S."/>
            <person name="Hughes K."/>
            <person name="Justo A."/>
            <person name="Karasinski D."/>
            <person name="Kautmanova I."/>
            <person name="Kiss B."/>
            <person name="Kocsube S."/>
            <person name="Kotiranta H."/>
            <person name="LaButti K.M."/>
            <person name="Lechner B.E."/>
            <person name="Liimatainen K."/>
            <person name="Lipzen A."/>
            <person name="Lukacs Z."/>
            <person name="Mihaltcheva S."/>
            <person name="Morgado L.N."/>
            <person name="Niskanen T."/>
            <person name="Noordeloos M.E."/>
            <person name="Ohm R.A."/>
            <person name="Ortiz-Santana B."/>
            <person name="Ovrebo C."/>
            <person name="Racz N."/>
            <person name="Riley R."/>
            <person name="Savchenko A."/>
            <person name="Shiryaev A."/>
            <person name="Soop K."/>
            <person name="Spirin V."/>
            <person name="Szebenyi C."/>
            <person name="Tomsovsky M."/>
            <person name="Tulloss R.E."/>
            <person name="Uehling J."/>
            <person name="Grigoriev I.V."/>
            <person name="Vagvolgyi C."/>
            <person name="Papp T."/>
            <person name="Martin F.M."/>
            <person name="Miettinen O."/>
            <person name="Hibbett D.S."/>
            <person name="Nagy L.G."/>
        </authorList>
    </citation>
    <scope>NUCLEOTIDE SEQUENCE [LARGE SCALE GENOMIC DNA]</scope>
    <source>
        <strain evidence="1 2">CBS 309.79</strain>
    </source>
</reference>
<dbReference type="Proteomes" id="UP000305067">
    <property type="component" value="Unassembled WGS sequence"/>
</dbReference>
<evidence type="ECO:0000313" key="2">
    <source>
        <dbReference type="Proteomes" id="UP000305067"/>
    </source>
</evidence>
<gene>
    <name evidence="1" type="ORF">BDV98DRAFT_571415</name>
</gene>
<dbReference type="AlphaFoldDB" id="A0A5C3QGQ5"/>
<keyword evidence="2" id="KW-1185">Reference proteome</keyword>
<proteinExistence type="predicted"/>
<name>A0A5C3QGQ5_9AGAR</name>
<sequence>MRTTLFHPISITNSITGAHALITSVHHRPTGRCIQGPERSWRGGRGDVHITFDLGIRGELSERAQRRVIKVCCLEG</sequence>
<dbReference type="EMBL" id="ML178834">
    <property type="protein sequence ID" value="TFK99338.1"/>
    <property type="molecule type" value="Genomic_DNA"/>
</dbReference>